<sequence length="98" mass="11139">MKEKQIGTKFLIMISLTPAMLFIEGLTLKYGWNNLLTTIGNIPQITVIQAIAISSVFGYLFPSQALKREELTLLESVLTVLMKAMMYMIIFYILTLFV</sequence>
<accession>A0A1L8MKD5</accession>
<evidence type="ECO:0000313" key="3">
    <source>
        <dbReference type="Proteomes" id="UP000182015"/>
    </source>
</evidence>
<keyword evidence="1" id="KW-0472">Membrane</keyword>
<protein>
    <submittedName>
        <fullName evidence="2">Uncharacterized protein</fullName>
    </submittedName>
</protein>
<feature type="transmembrane region" description="Helical" evidence="1">
    <location>
        <begin position="12"/>
        <end position="30"/>
    </location>
</feature>
<organism evidence="2 3">
    <name type="scientific">Streptococcus bovimastitidis</name>
    <dbReference type="NCBI Taxonomy" id="1856638"/>
    <lineage>
        <taxon>Bacteria</taxon>
        <taxon>Bacillati</taxon>
        <taxon>Bacillota</taxon>
        <taxon>Bacilli</taxon>
        <taxon>Lactobacillales</taxon>
        <taxon>Streptococcaceae</taxon>
        <taxon>Streptococcus</taxon>
    </lineage>
</organism>
<dbReference type="AlphaFoldDB" id="A0A1L8MKD5"/>
<dbReference type="EMBL" id="LZDD01000003">
    <property type="protein sequence ID" value="OJF71237.1"/>
    <property type="molecule type" value="Genomic_DNA"/>
</dbReference>
<dbReference type="STRING" id="1856638.A9Q68_08545"/>
<reference evidence="3" key="1">
    <citation type="submission" date="2016-06" db="EMBL/GenBank/DDBJ databases">
        <authorList>
            <person name="de Vries S.P.W."/>
            <person name="Hadjirin N.F."/>
            <person name="Lay E.M."/>
            <person name="Zadoks R.N."/>
            <person name="Peacock S.J."/>
            <person name="Parkhill J."/>
            <person name="Grant A.J."/>
            <person name="Mcdougall S."/>
            <person name="Holmes M.A."/>
        </authorList>
    </citation>
    <scope>NUCLEOTIDE SEQUENCE [LARGE SCALE GENOMIC DNA]</scope>
    <source>
        <strain evidence="3">NZ1587</strain>
    </source>
</reference>
<keyword evidence="1" id="KW-0812">Transmembrane</keyword>
<evidence type="ECO:0000256" key="1">
    <source>
        <dbReference type="SAM" id="Phobius"/>
    </source>
</evidence>
<dbReference type="Proteomes" id="UP000182015">
    <property type="component" value="Unassembled WGS sequence"/>
</dbReference>
<gene>
    <name evidence="2" type="ORF">A9Q68_08545</name>
</gene>
<dbReference type="RefSeq" id="WP_071794300.1">
    <property type="nucleotide sequence ID" value="NZ_LZDD01000003.1"/>
</dbReference>
<feature type="transmembrane region" description="Helical" evidence="1">
    <location>
        <begin position="73"/>
        <end position="94"/>
    </location>
</feature>
<dbReference type="OrthoDB" id="2239077at2"/>
<feature type="transmembrane region" description="Helical" evidence="1">
    <location>
        <begin position="42"/>
        <end position="61"/>
    </location>
</feature>
<proteinExistence type="predicted"/>
<keyword evidence="3" id="KW-1185">Reference proteome</keyword>
<evidence type="ECO:0000313" key="2">
    <source>
        <dbReference type="EMBL" id="OJF71237.1"/>
    </source>
</evidence>
<comment type="caution">
    <text evidence="2">The sequence shown here is derived from an EMBL/GenBank/DDBJ whole genome shotgun (WGS) entry which is preliminary data.</text>
</comment>
<keyword evidence="1" id="KW-1133">Transmembrane helix</keyword>
<name>A0A1L8MKD5_9STRE</name>